<reference evidence="2 3" key="1">
    <citation type="submission" date="2021-06" db="EMBL/GenBank/DDBJ databases">
        <authorList>
            <person name="Palmer J.M."/>
        </authorList>
    </citation>
    <scope>NUCLEOTIDE SEQUENCE [LARGE SCALE GENOMIC DNA]</scope>
    <source>
        <strain evidence="2 3">XC_2019</strain>
        <tissue evidence="2">Muscle</tissue>
    </source>
</reference>
<keyword evidence="3" id="KW-1185">Reference proteome</keyword>
<evidence type="ECO:0000313" key="3">
    <source>
        <dbReference type="Proteomes" id="UP001434883"/>
    </source>
</evidence>
<protein>
    <submittedName>
        <fullName evidence="2">Uncharacterized protein</fullName>
    </submittedName>
</protein>
<evidence type="ECO:0000313" key="2">
    <source>
        <dbReference type="EMBL" id="MEQ2195138.1"/>
    </source>
</evidence>
<feature type="compositionally biased region" description="Basic and acidic residues" evidence="1">
    <location>
        <begin position="71"/>
        <end position="89"/>
    </location>
</feature>
<dbReference type="Proteomes" id="UP001434883">
    <property type="component" value="Unassembled WGS sequence"/>
</dbReference>
<dbReference type="EMBL" id="JAHRIN010010332">
    <property type="protein sequence ID" value="MEQ2195138.1"/>
    <property type="molecule type" value="Genomic_DNA"/>
</dbReference>
<feature type="region of interest" description="Disordered" evidence="1">
    <location>
        <begin position="65"/>
        <end position="101"/>
    </location>
</feature>
<gene>
    <name evidence="2" type="ORF">XENOCAPTIV_008031</name>
</gene>
<comment type="caution">
    <text evidence="2">The sequence shown here is derived from an EMBL/GenBank/DDBJ whole genome shotgun (WGS) entry which is preliminary data.</text>
</comment>
<accession>A0ABV0QH48</accession>
<name>A0ABV0QH48_9TELE</name>
<sequence>VSRHGYLSTMSSCYSRCFNGAEPLSSDWFGLREKAQPFSWVTLTPAPPGSGFMWIFSFSAEGRDKHMKSKLRPEPEHQSDDPTHEDPETRTTPQIRVKPGPEPGLDLMESLLHENRCLDLATFVLRFSSAFLQTSSKCNMKHDQRNQTCLEVRKHLVGK</sequence>
<organism evidence="2 3">
    <name type="scientific">Xenoophorus captivus</name>
    <dbReference type="NCBI Taxonomy" id="1517983"/>
    <lineage>
        <taxon>Eukaryota</taxon>
        <taxon>Metazoa</taxon>
        <taxon>Chordata</taxon>
        <taxon>Craniata</taxon>
        <taxon>Vertebrata</taxon>
        <taxon>Euteleostomi</taxon>
        <taxon>Actinopterygii</taxon>
        <taxon>Neopterygii</taxon>
        <taxon>Teleostei</taxon>
        <taxon>Neoteleostei</taxon>
        <taxon>Acanthomorphata</taxon>
        <taxon>Ovalentaria</taxon>
        <taxon>Atherinomorphae</taxon>
        <taxon>Cyprinodontiformes</taxon>
        <taxon>Goodeidae</taxon>
        <taxon>Xenoophorus</taxon>
    </lineage>
</organism>
<feature type="non-terminal residue" evidence="2">
    <location>
        <position position="1"/>
    </location>
</feature>
<proteinExistence type="predicted"/>
<evidence type="ECO:0000256" key="1">
    <source>
        <dbReference type="SAM" id="MobiDB-lite"/>
    </source>
</evidence>